<dbReference type="EMBL" id="JAUKUD010000001">
    <property type="protein sequence ID" value="KAK0753065.1"/>
    <property type="molecule type" value="Genomic_DNA"/>
</dbReference>
<sequence>MGCTGRKAGALDAGAGVLGCWCWGGSSSPELVGWFVVVGRVQDSRWRMARDLEALFWVPPAAGQLAANQQKGAMGAIQARQPEKATLESSRVVSSPKPHTSPPPADDLLGSMRNGEPLFIPILVHPRSLGPVHVDADRDPRLQADLVMRSRAHTVGRTDTEGGTATVTVPIGAHPVTDFPSSTGSGSG</sequence>
<name>A0AA40F8C1_9PEZI</name>
<keyword evidence="3" id="KW-1185">Reference proteome</keyword>
<reference evidence="2" key="1">
    <citation type="submission" date="2023-06" db="EMBL/GenBank/DDBJ databases">
        <title>Genome-scale phylogeny and comparative genomics of the fungal order Sordariales.</title>
        <authorList>
            <consortium name="Lawrence Berkeley National Laboratory"/>
            <person name="Hensen N."/>
            <person name="Bonometti L."/>
            <person name="Westerberg I."/>
            <person name="Brannstrom I.O."/>
            <person name="Guillou S."/>
            <person name="Cros-Aarteil S."/>
            <person name="Calhoun S."/>
            <person name="Haridas S."/>
            <person name="Kuo A."/>
            <person name="Mondo S."/>
            <person name="Pangilinan J."/>
            <person name="Riley R."/>
            <person name="LaButti K."/>
            <person name="Andreopoulos B."/>
            <person name="Lipzen A."/>
            <person name="Chen C."/>
            <person name="Yanf M."/>
            <person name="Daum C."/>
            <person name="Ng V."/>
            <person name="Clum A."/>
            <person name="Steindorff A."/>
            <person name="Ohm R."/>
            <person name="Martin F."/>
            <person name="Silar P."/>
            <person name="Natvig D."/>
            <person name="Lalanne C."/>
            <person name="Gautier V."/>
            <person name="Ament-velasquez S.L."/>
            <person name="Kruys A."/>
            <person name="Hutchinson M.I."/>
            <person name="Powell A.J."/>
            <person name="Barry K."/>
            <person name="Miller A.N."/>
            <person name="Grigoriev I.V."/>
            <person name="Debuchy R."/>
            <person name="Gladieux P."/>
            <person name="Thoren M.H."/>
            <person name="Johannesson H."/>
        </authorList>
    </citation>
    <scope>NUCLEOTIDE SEQUENCE</scope>
    <source>
        <strain evidence="2">SMH3187-1</strain>
    </source>
</reference>
<evidence type="ECO:0000313" key="3">
    <source>
        <dbReference type="Proteomes" id="UP001172155"/>
    </source>
</evidence>
<gene>
    <name evidence="2" type="ORF">B0T18DRAFT_483906</name>
</gene>
<protein>
    <submittedName>
        <fullName evidence="2">Uncharacterized protein</fullName>
    </submittedName>
</protein>
<comment type="caution">
    <text evidence="2">The sequence shown here is derived from an EMBL/GenBank/DDBJ whole genome shotgun (WGS) entry which is preliminary data.</text>
</comment>
<proteinExistence type="predicted"/>
<evidence type="ECO:0000313" key="2">
    <source>
        <dbReference type="EMBL" id="KAK0753065.1"/>
    </source>
</evidence>
<dbReference type="Proteomes" id="UP001172155">
    <property type="component" value="Unassembled WGS sequence"/>
</dbReference>
<organism evidence="2 3">
    <name type="scientific">Schizothecium vesticola</name>
    <dbReference type="NCBI Taxonomy" id="314040"/>
    <lineage>
        <taxon>Eukaryota</taxon>
        <taxon>Fungi</taxon>
        <taxon>Dikarya</taxon>
        <taxon>Ascomycota</taxon>
        <taxon>Pezizomycotina</taxon>
        <taxon>Sordariomycetes</taxon>
        <taxon>Sordariomycetidae</taxon>
        <taxon>Sordariales</taxon>
        <taxon>Schizotheciaceae</taxon>
        <taxon>Schizothecium</taxon>
    </lineage>
</organism>
<evidence type="ECO:0000256" key="1">
    <source>
        <dbReference type="SAM" id="MobiDB-lite"/>
    </source>
</evidence>
<accession>A0AA40F8C1</accession>
<feature type="region of interest" description="Disordered" evidence="1">
    <location>
        <begin position="72"/>
        <end position="107"/>
    </location>
</feature>
<dbReference type="AlphaFoldDB" id="A0AA40F8C1"/>